<dbReference type="SMART" id="SM00955">
    <property type="entry name" value="RNB"/>
    <property type="match status" value="1"/>
</dbReference>
<dbReference type="InterPro" id="IPR041505">
    <property type="entry name" value="Dis3_CSD2"/>
</dbReference>
<dbReference type="AlphaFoldDB" id="A0A6C0LHN6"/>
<dbReference type="InterPro" id="IPR012340">
    <property type="entry name" value="NA-bd_OB-fold"/>
</dbReference>
<accession>A0A6C0LHN6</accession>
<dbReference type="GO" id="GO:0003723">
    <property type="term" value="F:RNA binding"/>
    <property type="evidence" value="ECO:0007669"/>
    <property type="project" value="InterPro"/>
</dbReference>
<dbReference type="Pfam" id="PF00773">
    <property type="entry name" value="RNB"/>
    <property type="match status" value="1"/>
</dbReference>
<dbReference type="InterPro" id="IPR050180">
    <property type="entry name" value="RNR_Ribonuclease"/>
</dbReference>
<dbReference type="SUPFAM" id="SSF50249">
    <property type="entry name" value="Nucleic acid-binding proteins"/>
    <property type="match status" value="1"/>
</dbReference>
<dbReference type="EMBL" id="MN740503">
    <property type="protein sequence ID" value="QHU30007.1"/>
    <property type="molecule type" value="Genomic_DNA"/>
</dbReference>
<dbReference type="Pfam" id="PF17849">
    <property type="entry name" value="OB_Dis3"/>
    <property type="match status" value="1"/>
</dbReference>
<evidence type="ECO:0000259" key="1">
    <source>
        <dbReference type="SMART" id="SM00955"/>
    </source>
</evidence>
<name>A0A6C0LHN6_9ZZZZ</name>
<dbReference type="PANTHER" id="PTHR23355:SF9">
    <property type="entry name" value="DIS3-LIKE EXONUCLEASE 2"/>
    <property type="match status" value="1"/>
</dbReference>
<reference evidence="2" key="1">
    <citation type="journal article" date="2020" name="Nature">
        <title>Giant virus diversity and host interactions through global metagenomics.</title>
        <authorList>
            <person name="Schulz F."/>
            <person name="Roux S."/>
            <person name="Paez-Espino D."/>
            <person name="Jungbluth S."/>
            <person name="Walsh D.A."/>
            <person name="Denef V.J."/>
            <person name="McMahon K.D."/>
            <person name="Konstantinidis K.T."/>
            <person name="Eloe-Fadrosh E.A."/>
            <person name="Kyrpides N.C."/>
            <person name="Woyke T."/>
        </authorList>
    </citation>
    <scope>NUCLEOTIDE SEQUENCE</scope>
    <source>
        <strain evidence="2">GVMAG-M-3300027833-11</strain>
    </source>
</reference>
<dbReference type="PANTHER" id="PTHR23355">
    <property type="entry name" value="RIBONUCLEASE"/>
    <property type="match status" value="1"/>
</dbReference>
<dbReference type="GO" id="GO:0006402">
    <property type="term" value="P:mRNA catabolic process"/>
    <property type="evidence" value="ECO:0007669"/>
    <property type="project" value="TreeGrafter"/>
</dbReference>
<dbReference type="InterPro" id="IPR001900">
    <property type="entry name" value="RNase_II/R"/>
</dbReference>
<protein>
    <recommendedName>
        <fullName evidence="1">RNB domain-containing protein</fullName>
    </recommendedName>
</protein>
<feature type="domain" description="RNB" evidence="1">
    <location>
        <begin position="175"/>
        <end position="430"/>
    </location>
</feature>
<proteinExistence type="predicted"/>
<sequence length="539" mass="61102">MEFKANDRGYSNYIWDGDGDAPTIDPVGEKIITGDICFGRFIQRCSPYRSKSIPGVLVLNGSTFGRKKNKLFYKCIPNDKSLPVFLVPFEDKNTSFSKRKLNRFVSFKFLNWEEKHPEGQLIETIGYVSDIDAYCEYMLRCKDISQPIQKFTKDTFKSIIKKGVELENVLGNKPYLDRRNEYIMSIDPDGCEDIDDAFSCKKNDNGSITLSVYIANVPIWIDHLDLWHHIGARVSTIYLPDRQRPMLPAALSSGLCSLKSGTDKITLCMDLVIESGQIINTTFNVAVVNLSSNFAYEQGELSNAPGYKLAMATIIDLNNKNHLLDTIADSHELVQYMMLLMNIEAATKLSKTDDGIFRSLQIKSSKELPSSLPKDITTIARAWGSSGGCYTTETKVHDLIGSRLYAHITSPIRRLIDVYNMCAILEISGYEIDSSRIKLVKDSLDWVNKDMKSIRRVQSDVEILVDVESGKMSGPQEGYIIDVDENSWSVYFPVVRKVCTCKTEANAMTYEKRLFTFHSFIDEHNLRKKVRIATIEENN</sequence>
<evidence type="ECO:0000313" key="2">
    <source>
        <dbReference type="EMBL" id="QHU30007.1"/>
    </source>
</evidence>
<organism evidence="2">
    <name type="scientific">viral metagenome</name>
    <dbReference type="NCBI Taxonomy" id="1070528"/>
    <lineage>
        <taxon>unclassified sequences</taxon>
        <taxon>metagenomes</taxon>
        <taxon>organismal metagenomes</taxon>
    </lineage>
</organism>
<dbReference type="GO" id="GO:0000175">
    <property type="term" value="F:3'-5'-RNA exonuclease activity"/>
    <property type="evidence" value="ECO:0007669"/>
    <property type="project" value="TreeGrafter"/>
</dbReference>